<protein>
    <recommendedName>
        <fullName evidence="5">MYND-type domain-containing protein</fullName>
    </recommendedName>
</protein>
<dbReference type="InterPro" id="IPR002893">
    <property type="entry name" value="Znf_MYND"/>
</dbReference>
<dbReference type="GO" id="GO:0008270">
    <property type="term" value="F:zinc ion binding"/>
    <property type="evidence" value="ECO:0007669"/>
    <property type="project" value="UniProtKB-KW"/>
</dbReference>
<dbReference type="GeneID" id="63849154"/>
<reference evidence="6" key="1">
    <citation type="submission" date="2020-01" db="EMBL/GenBank/DDBJ databases">
        <authorList>
            <consortium name="DOE Joint Genome Institute"/>
            <person name="Haridas S."/>
            <person name="Albert R."/>
            <person name="Binder M."/>
            <person name="Bloem J."/>
            <person name="Labutti K."/>
            <person name="Salamov A."/>
            <person name="Andreopoulos B."/>
            <person name="Baker S.E."/>
            <person name="Barry K."/>
            <person name="Bills G."/>
            <person name="Bluhm B.H."/>
            <person name="Cannon C."/>
            <person name="Castanera R."/>
            <person name="Culley D.E."/>
            <person name="Daum C."/>
            <person name="Ezra D."/>
            <person name="Gonzalez J.B."/>
            <person name="Henrissat B."/>
            <person name="Kuo A."/>
            <person name="Liang C."/>
            <person name="Lipzen A."/>
            <person name="Lutzoni F."/>
            <person name="Magnuson J."/>
            <person name="Mondo S."/>
            <person name="Nolan M."/>
            <person name="Ohm R."/>
            <person name="Pangilinan J."/>
            <person name="Park H.-J."/>
            <person name="Ramirez L."/>
            <person name="Alfaro M."/>
            <person name="Sun H."/>
            <person name="Tritt A."/>
            <person name="Yoshinaga Y."/>
            <person name="Zwiers L.-H."/>
            <person name="Turgeon B.G."/>
            <person name="Goodwin S.B."/>
            <person name="Spatafora J.W."/>
            <person name="Crous P.W."/>
            <person name="Grigoriev I.V."/>
        </authorList>
    </citation>
    <scope>NUCLEOTIDE SEQUENCE</scope>
    <source>
        <strain evidence="6">CBS 394.84</strain>
    </source>
</reference>
<evidence type="ECO:0000313" key="6">
    <source>
        <dbReference type="EMBL" id="KAF1846044.1"/>
    </source>
</evidence>
<keyword evidence="2 4" id="KW-0863">Zinc-finger</keyword>
<dbReference type="RefSeq" id="XP_040788607.1">
    <property type="nucleotide sequence ID" value="XM_040931902.1"/>
</dbReference>
<evidence type="ECO:0000256" key="1">
    <source>
        <dbReference type="ARBA" id="ARBA00022723"/>
    </source>
</evidence>
<keyword evidence="3" id="KW-0862">Zinc</keyword>
<dbReference type="OrthoDB" id="432970at2759"/>
<evidence type="ECO:0000256" key="3">
    <source>
        <dbReference type="ARBA" id="ARBA00022833"/>
    </source>
</evidence>
<evidence type="ECO:0000256" key="2">
    <source>
        <dbReference type="ARBA" id="ARBA00022771"/>
    </source>
</evidence>
<name>A0A9P4GIE9_9PLEO</name>
<dbReference type="Proteomes" id="UP000800039">
    <property type="component" value="Unassembled WGS sequence"/>
</dbReference>
<keyword evidence="7" id="KW-1185">Reference proteome</keyword>
<evidence type="ECO:0000313" key="7">
    <source>
        <dbReference type="Proteomes" id="UP000800039"/>
    </source>
</evidence>
<gene>
    <name evidence="6" type="ORF">K460DRAFT_355769</name>
</gene>
<dbReference type="SUPFAM" id="SSF144232">
    <property type="entry name" value="HIT/MYND zinc finger-like"/>
    <property type="match status" value="1"/>
</dbReference>
<proteinExistence type="predicted"/>
<sequence>MAPEAEKLCANCGNTAVLQCSRCKNTIYCDANCQKAHWRGHKKTCNKVNLDRMVQRAGALLQKLFFIWRENTLSEQFVNIEETETRIYFQATHGPGSFKELPNNTFSSEETKEMVLSASMCAEHTANFSDILAKMFKGIPIEIRETTINLKEPEKMAQLFISSFMEKVCPPSPHNVFQITSRNPSKKWFLDSTGAQFGIFSPFHEAGDYMSKFGNRVTHIAPRGTARSGVDELCTIRGSIGEFHRARRDGARVVEQEIDKWCKEMGITLPQLLRCSEEEFHSLEAGLLVAVTKAAVDFAASYDNTAEVESAPTTGEYDYQTMLCISEKIRCMIAQFRV</sequence>
<dbReference type="EMBL" id="ML976616">
    <property type="protein sequence ID" value="KAF1846044.1"/>
    <property type="molecule type" value="Genomic_DNA"/>
</dbReference>
<dbReference type="AlphaFoldDB" id="A0A9P4GIE9"/>
<evidence type="ECO:0000259" key="5">
    <source>
        <dbReference type="PROSITE" id="PS50865"/>
    </source>
</evidence>
<accession>A0A9P4GIE9</accession>
<dbReference type="Gene3D" id="6.10.140.2220">
    <property type="match status" value="1"/>
</dbReference>
<keyword evidence="1" id="KW-0479">Metal-binding</keyword>
<organism evidence="6 7">
    <name type="scientific">Cucurbitaria berberidis CBS 394.84</name>
    <dbReference type="NCBI Taxonomy" id="1168544"/>
    <lineage>
        <taxon>Eukaryota</taxon>
        <taxon>Fungi</taxon>
        <taxon>Dikarya</taxon>
        <taxon>Ascomycota</taxon>
        <taxon>Pezizomycotina</taxon>
        <taxon>Dothideomycetes</taxon>
        <taxon>Pleosporomycetidae</taxon>
        <taxon>Pleosporales</taxon>
        <taxon>Pleosporineae</taxon>
        <taxon>Cucurbitariaceae</taxon>
        <taxon>Cucurbitaria</taxon>
    </lineage>
</organism>
<evidence type="ECO:0000256" key="4">
    <source>
        <dbReference type="PROSITE-ProRule" id="PRU00134"/>
    </source>
</evidence>
<dbReference type="PROSITE" id="PS01360">
    <property type="entry name" value="ZF_MYND_1"/>
    <property type="match status" value="1"/>
</dbReference>
<comment type="caution">
    <text evidence="6">The sequence shown here is derived from an EMBL/GenBank/DDBJ whole genome shotgun (WGS) entry which is preliminary data.</text>
</comment>
<dbReference type="PROSITE" id="PS50865">
    <property type="entry name" value="ZF_MYND_2"/>
    <property type="match status" value="1"/>
</dbReference>
<feature type="domain" description="MYND-type" evidence="5">
    <location>
        <begin position="9"/>
        <end position="45"/>
    </location>
</feature>
<dbReference type="Pfam" id="PF01753">
    <property type="entry name" value="zf-MYND"/>
    <property type="match status" value="1"/>
</dbReference>